<evidence type="ECO:0000259" key="4">
    <source>
        <dbReference type="PROSITE" id="PS50196"/>
    </source>
</evidence>
<dbReference type="EMBL" id="KB445560">
    <property type="protein sequence ID" value="EMC93518.1"/>
    <property type="molecule type" value="Genomic_DNA"/>
</dbReference>
<dbReference type="STRING" id="717646.M2MPZ9"/>
<reference evidence="5 6" key="1">
    <citation type="journal article" date="2012" name="PLoS Pathog.">
        <title>Diverse lifestyles and strategies of plant pathogenesis encoded in the genomes of eighteen Dothideomycetes fungi.</title>
        <authorList>
            <person name="Ohm R.A."/>
            <person name="Feau N."/>
            <person name="Henrissat B."/>
            <person name="Schoch C.L."/>
            <person name="Horwitz B.A."/>
            <person name="Barry K.W."/>
            <person name="Condon B.J."/>
            <person name="Copeland A.C."/>
            <person name="Dhillon B."/>
            <person name="Glaser F."/>
            <person name="Hesse C.N."/>
            <person name="Kosti I."/>
            <person name="LaButti K."/>
            <person name="Lindquist E.A."/>
            <person name="Lucas S."/>
            <person name="Salamov A.A."/>
            <person name="Bradshaw R.E."/>
            <person name="Ciuffetti L."/>
            <person name="Hamelin R.C."/>
            <person name="Kema G.H.J."/>
            <person name="Lawrence C."/>
            <person name="Scott J.A."/>
            <person name="Spatafora J.W."/>
            <person name="Turgeon B.G."/>
            <person name="de Wit P.J.G.M."/>
            <person name="Zhong S."/>
            <person name="Goodwin S.B."/>
            <person name="Grigoriev I.V."/>
        </authorList>
    </citation>
    <scope>NUCLEOTIDE SEQUENCE [LARGE SCALE GENOMIC DNA]</scope>
    <source>
        <strain evidence="5 6">UAMH 10762</strain>
    </source>
</reference>
<dbReference type="Pfam" id="PF00638">
    <property type="entry name" value="Ran_BP1"/>
    <property type="match status" value="1"/>
</dbReference>
<dbReference type="PANTHER" id="PTHR23138:SF142">
    <property type="entry name" value="RAN-BINDING PROTEIN 3B-RELATED"/>
    <property type="match status" value="1"/>
</dbReference>
<keyword evidence="6" id="KW-1185">Reference proteome</keyword>
<dbReference type="GeneID" id="19116989"/>
<dbReference type="PROSITE" id="PS50196">
    <property type="entry name" value="RANBD1"/>
    <property type="match status" value="1"/>
</dbReference>
<evidence type="ECO:0000313" key="5">
    <source>
        <dbReference type="EMBL" id="EMC93518.1"/>
    </source>
</evidence>
<sequence>MDRGTENAPLSDTEGAERPVREQLKKASIAGVVEKMAPEHAKNEAVRAEGETVKENGEPVSLHRKRSFEEVEGEDTSQLATDTVRHHVRKRSRDSATEEELRNVRKTSGESSRGAASSLEPAVRNGDYGKASDERPRTPSQTGEKRAEAAAEAMASPKTKRSRLHSTTTEENGAAATQESKADTVKPDPQAASHATGFANTSAISPFNALAGSKSPSAEPQTSQSAFASSGFSALASSTSGFGAIGKSSGGFGLGGSFGSGPKSPPIKKADEEKEKPKEASSSTFGGALGQKSAFAAPPTTSGGFGSSTSGFGKLGSGATSGFGGSLGSGSAFGGSSGGGSAFAIAAGSGGLTSFASGKPSTTLASSSKAIKPFGASADDDEEGEDGGEDDGAGYRSPALSQEEDKQDERFHEQQIETGEEEEQTEYSCRAKLYHYAQTENGKKEWRERGLGVLRLNVKQAEGDEKVRARILMRADGSHRVVLNTPIEKKIKFGGKLGGPPEGGLILFAGTIDGKPGLETLQLKVCWSTYLPSITHD</sequence>
<feature type="region of interest" description="Disordered" evidence="3">
    <location>
        <begin position="253"/>
        <end position="340"/>
    </location>
</feature>
<feature type="domain" description="RanBD1" evidence="4">
    <location>
        <begin position="395"/>
        <end position="525"/>
    </location>
</feature>
<dbReference type="InterPro" id="IPR045255">
    <property type="entry name" value="RanBP1-like"/>
</dbReference>
<feature type="region of interest" description="Disordered" evidence="3">
    <location>
        <begin position="1"/>
        <end position="230"/>
    </location>
</feature>
<protein>
    <recommendedName>
        <fullName evidence="4">RanBD1 domain-containing protein</fullName>
    </recommendedName>
</protein>
<feature type="compositionally biased region" description="Polar residues" evidence="3">
    <location>
        <begin position="165"/>
        <end position="179"/>
    </location>
</feature>
<keyword evidence="2" id="KW-0539">Nucleus</keyword>
<feature type="compositionally biased region" description="Polar residues" evidence="3">
    <location>
        <begin position="354"/>
        <end position="369"/>
    </location>
</feature>
<feature type="compositionally biased region" description="Basic and acidic residues" evidence="3">
    <location>
        <begin position="130"/>
        <end position="149"/>
    </location>
</feature>
<accession>M2MPZ9</accession>
<evidence type="ECO:0000313" key="6">
    <source>
        <dbReference type="Proteomes" id="UP000011761"/>
    </source>
</evidence>
<dbReference type="GO" id="GO:0005634">
    <property type="term" value="C:nucleus"/>
    <property type="evidence" value="ECO:0007669"/>
    <property type="project" value="UniProtKB-SubCell"/>
</dbReference>
<evidence type="ECO:0000256" key="3">
    <source>
        <dbReference type="SAM" id="MobiDB-lite"/>
    </source>
</evidence>
<dbReference type="InterPro" id="IPR000156">
    <property type="entry name" value="Ran_bind_dom"/>
</dbReference>
<dbReference type="PANTHER" id="PTHR23138">
    <property type="entry name" value="RAN BINDING PROTEIN"/>
    <property type="match status" value="1"/>
</dbReference>
<feature type="compositionally biased region" description="Basic and acidic residues" evidence="3">
    <location>
        <begin position="93"/>
        <end position="103"/>
    </location>
</feature>
<feature type="compositionally biased region" description="Basic and acidic residues" evidence="3">
    <location>
        <begin position="403"/>
        <end position="415"/>
    </location>
</feature>
<feature type="compositionally biased region" description="Basic and acidic residues" evidence="3">
    <location>
        <begin position="15"/>
        <end position="25"/>
    </location>
</feature>
<feature type="compositionally biased region" description="Basic and acidic residues" evidence="3">
    <location>
        <begin position="268"/>
        <end position="279"/>
    </location>
</feature>
<dbReference type="SUPFAM" id="SSF50729">
    <property type="entry name" value="PH domain-like"/>
    <property type="match status" value="1"/>
</dbReference>
<feature type="region of interest" description="Disordered" evidence="3">
    <location>
        <begin position="352"/>
        <end position="424"/>
    </location>
</feature>
<dbReference type="OrthoDB" id="185618at2759"/>
<comment type="subcellular location">
    <subcellularLocation>
        <location evidence="1">Nucleus</location>
    </subcellularLocation>
</comment>
<feature type="compositionally biased region" description="Gly residues" evidence="3">
    <location>
        <begin position="313"/>
        <end position="340"/>
    </location>
</feature>
<dbReference type="RefSeq" id="XP_007679370.1">
    <property type="nucleotide sequence ID" value="XM_007681180.1"/>
</dbReference>
<dbReference type="HOGENOM" id="CLU_019573_1_0_1"/>
<organism evidence="5 6">
    <name type="scientific">Baudoinia panamericana (strain UAMH 10762)</name>
    <name type="common">Angels' share fungus</name>
    <name type="synonym">Baudoinia compniacensis (strain UAMH 10762)</name>
    <dbReference type="NCBI Taxonomy" id="717646"/>
    <lineage>
        <taxon>Eukaryota</taxon>
        <taxon>Fungi</taxon>
        <taxon>Dikarya</taxon>
        <taxon>Ascomycota</taxon>
        <taxon>Pezizomycotina</taxon>
        <taxon>Dothideomycetes</taxon>
        <taxon>Dothideomycetidae</taxon>
        <taxon>Mycosphaerellales</taxon>
        <taxon>Teratosphaeriaceae</taxon>
        <taxon>Baudoinia</taxon>
    </lineage>
</organism>
<evidence type="ECO:0000256" key="1">
    <source>
        <dbReference type="ARBA" id="ARBA00004123"/>
    </source>
</evidence>
<feature type="compositionally biased region" description="Basic and acidic residues" evidence="3">
    <location>
        <begin position="36"/>
        <end position="57"/>
    </location>
</feature>
<dbReference type="Gene3D" id="2.30.29.30">
    <property type="entry name" value="Pleckstrin-homology domain (PH domain)/Phosphotyrosine-binding domain (PTB)"/>
    <property type="match status" value="1"/>
</dbReference>
<name>M2MPZ9_BAUPA</name>
<dbReference type="SMART" id="SM00160">
    <property type="entry name" value="RanBD"/>
    <property type="match status" value="1"/>
</dbReference>
<dbReference type="Proteomes" id="UP000011761">
    <property type="component" value="Unassembled WGS sequence"/>
</dbReference>
<proteinExistence type="predicted"/>
<dbReference type="AlphaFoldDB" id="M2MPZ9"/>
<dbReference type="KEGG" id="bcom:BAUCODRAFT_75922"/>
<evidence type="ECO:0000256" key="2">
    <source>
        <dbReference type="ARBA" id="ARBA00023242"/>
    </source>
</evidence>
<dbReference type="eggNOG" id="KOG0864">
    <property type="taxonomic scope" value="Eukaryota"/>
</dbReference>
<gene>
    <name evidence="5" type="ORF">BAUCODRAFT_75922</name>
</gene>
<dbReference type="OMA" id="LFKGMRC"/>
<dbReference type="InterPro" id="IPR011993">
    <property type="entry name" value="PH-like_dom_sf"/>
</dbReference>
<feature type="compositionally biased region" description="Acidic residues" evidence="3">
    <location>
        <begin position="378"/>
        <end position="392"/>
    </location>
</feature>